<dbReference type="InterPro" id="IPR013324">
    <property type="entry name" value="RNA_pol_sigma_r3/r4-like"/>
</dbReference>
<dbReference type="PANTHER" id="PTHR43133">
    <property type="entry name" value="RNA POLYMERASE ECF-TYPE SIGMA FACTO"/>
    <property type="match status" value="1"/>
</dbReference>
<reference evidence="8" key="1">
    <citation type="journal article" date="2018" name="Int. J. Syst. Evol. Microbiol.">
        <title>Jatrophihabitans telluris sp. nov., isolated from sediment soil of lava forest wetlands and the emended description of the genus Jatrophihabitans.</title>
        <authorList>
            <person name="Lee K.C."/>
            <person name="Suh M.K."/>
            <person name="Eom M.K."/>
            <person name="Kim K.K."/>
            <person name="Kim J.S."/>
            <person name="Kim D.S."/>
            <person name="Ko S.H."/>
            <person name="Shin Y.K."/>
            <person name="Lee J.S."/>
        </authorList>
    </citation>
    <scope>NUCLEOTIDE SEQUENCE</scope>
    <source>
        <strain evidence="8">N237</strain>
    </source>
</reference>
<dbReference type="Pfam" id="PF04545">
    <property type="entry name" value="Sigma70_r4"/>
    <property type="match status" value="1"/>
</dbReference>
<dbReference type="InterPro" id="IPR014284">
    <property type="entry name" value="RNA_pol_sigma-70_dom"/>
</dbReference>
<keyword evidence="4" id="KW-0238">DNA-binding</keyword>
<dbReference type="Gene3D" id="1.10.10.10">
    <property type="entry name" value="Winged helix-like DNA-binding domain superfamily/Winged helix DNA-binding domain"/>
    <property type="match status" value="1"/>
</dbReference>
<gene>
    <name evidence="8" type="ORF">M6D93_16595</name>
</gene>
<dbReference type="InterPro" id="IPR039425">
    <property type="entry name" value="RNA_pol_sigma-70-like"/>
</dbReference>
<sequence length="182" mass="20161">MSSGDRTATDFAPFVHAHSASLFRTAVLLTRDRGAAEDLVQETFTRLYPVWSKVMQADAPFAYVRRSMLNTFLNSQRKKSGHELLYDRPPEIVGDPDPAVAVSDAELVRRLLDRLEPRPRAVLVLRFLHDLPDEQIATELGIRRASVRSIASRALRGLRTELNASAAVVTRPSAAPTKGLST</sequence>
<evidence type="ECO:0000313" key="8">
    <source>
        <dbReference type="EMBL" id="UQX87905.1"/>
    </source>
</evidence>
<keyword evidence="9" id="KW-1185">Reference proteome</keyword>
<dbReference type="InterPro" id="IPR007627">
    <property type="entry name" value="RNA_pol_sigma70_r2"/>
</dbReference>
<feature type="domain" description="RNA polymerase sigma-70 region 2" evidence="6">
    <location>
        <begin position="15"/>
        <end position="80"/>
    </location>
</feature>
<name>A0ABY4QWK7_9ACTN</name>
<dbReference type="InterPro" id="IPR013325">
    <property type="entry name" value="RNA_pol_sigma_r2"/>
</dbReference>
<keyword evidence="5" id="KW-0804">Transcription</keyword>
<dbReference type="RefSeq" id="WP_249770891.1">
    <property type="nucleotide sequence ID" value="NZ_CP097332.1"/>
</dbReference>
<dbReference type="SUPFAM" id="SSF88946">
    <property type="entry name" value="Sigma2 domain of RNA polymerase sigma factors"/>
    <property type="match status" value="1"/>
</dbReference>
<comment type="similarity">
    <text evidence="1">Belongs to the sigma-70 factor family. ECF subfamily.</text>
</comment>
<dbReference type="EMBL" id="CP097332">
    <property type="protein sequence ID" value="UQX87905.1"/>
    <property type="molecule type" value="Genomic_DNA"/>
</dbReference>
<dbReference type="InterPro" id="IPR036388">
    <property type="entry name" value="WH-like_DNA-bd_sf"/>
</dbReference>
<evidence type="ECO:0000259" key="6">
    <source>
        <dbReference type="Pfam" id="PF04542"/>
    </source>
</evidence>
<dbReference type="PANTHER" id="PTHR43133:SF50">
    <property type="entry name" value="ECF RNA POLYMERASE SIGMA FACTOR SIGM"/>
    <property type="match status" value="1"/>
</dbReference>
<dbReference type="NCBIfam" id="TIGR02937">
    <property type="entry name" value="sigma70-ECF"/>
    <property type="match status" value="1"/>
</dbReference>
<evidence type="ECO:0000256" key="2">
    <source>
        <dbReference type="ARBA" id="ARBA00023015"/>
    </source>
</evidence>
<dbReference type="Gene3D" id="1.10.1740.10">
    <property type="match status" value="1"/>
</dbReference>
<evidence type="ECO:0000256" key="1">
    <source>
        <dbReference type="ARBA" id="ARBA00010641"/>
    </source>
</evidence>
<protein>
    <submittedName>
        <fullName evidence="8">SigE family RNA polymerase sigma factor</fullName>
    </submittedName>
</protein>
<dbReference type="InterPro" id="IPR014325">
    <property type="entry name" value="RNA_pol_sigma-E_actinobac"/>
</dbReference>
<organism evidence="8 9">
    <name type="scientific">Jatrophihabitans telluris</name>
    <dbReference type="NCBI Taxonomy" id="2038343"/>
    <lineage>
        <taxon>Bacteria</taxon>
        <taxon>Bacillati</taxon>
        <taxon>Actinomycetota</taxon>
        <taxon>Actinomycetes</taxon>
        <taxon>Jatrophihabitantales</taxon>
        <taxon>Jatrophihabitantaceae</taxon>
        <taxon>Jatrophihabitans</taxon>
    </lineage>
</organism>
<evidence type="ECO:0000256" key="3">
    <source>
        <dbReference type="ARBA" id="ARBA00023082"/>
    </source>
</evidence>
<keyword evidence="3" id="KW-0731">Sigma factor</keyword>
<proteinExistence type="inferred from homology"/>
<evidence type="ECO:0000259" key="7">
    <source>
        <dbReference type="Pfam" id="PF04545"/>
    </source>
</evidence>
<evidence type="ECO:0000313" key="9">
    <source>
        <dbReference type="Proteomes" id="UP001056336"/>
    </source>
</evidence>
<accession>A0ABY4QWK7</accession>
<feature type="domain" description="RNA polymerase sigma-70 region 4" evidence="7">
    <location>
        <begin position="111"/>
        <end position="159"/>
    </location>
</feature>
<dbReference type="Proteomes" id="UP001056336">
    <property type="component" value="Chromosome"/>
</dbReference>
<dbReference type="SUPFAM" id="SSF88659">
    <property type="entry name" value="Sigma3 and sigma4 domains of RNA polymerase sigma factors"/>
    <property type="match status" value="1"/>
</dbReference>
<dbReference type="InterPro" id="IPR007630">
    <property type="entry name" value="RNA_pol_sigma70_r4"/>
</dbReference>
<reference evidence="8" key="2">
    <citation type="submission" date="2022-05" db="EMBL/GenBank/DDBJ databases">
        <authorList>
            <person name="Kim J.-S."/>
            <person name="Lee K."/>
            <person name="Suh M."/>
            <person name="Eom M."/>
            <person name="Kim J.-S."/>
            <person name="Kim D.-S."/>
            <person name="Ko S.-H."/>
            <person name="Shin Y."/>
            <person name="Lee J.-S."/>
        </authorList>
    </citation>
    <scope>NUCLEOTIDE SEQUENCE</scope>
    <source>
        <strain evidence="8">N237</strain>
    </source>
</reference>
<dbReference type="Pfam" id="PF04542">
    <property type="entry name" value="Sigma70_r2"/>
    <property type="match status" value="1"/>
</dbReference>
<evidence type="ECO:0000256" key="4">
    <source>
        <dbReference type="ARBA" id="ARBA00023125"/>
    </source>
</evidence>
<evidence type="ECO:0000256" key="5">
    <source>
        <dbReference type="ARBA" id="ARBA00023163"/>
    </source>
</evidence>
<keyword evidence="2" id="KW-0805">Transcription regulation</keyword>
<dbReference type="CDD" id="cd06171">
    <property type="entry name" value="Sigma70_r4"/>
    <property type="match status" value="1"/>
</dbReference>
<dbReference type="NCBIfam" id="TIGR02983">
    <property type="entry name" value="SigE-fam_strep"/>
    <property type="match status" value="1"/>
</dbReference>